<dbReference type="SUPFAM" id="SSF90123">
    <property type="entry name" value="ABC transporter transmembrane region"/>
    <property type="match status" value="2"/>
</dbReference>
<dbReference type="CDD" id="cd18580">
    <property type="entry name" value="ABC_6TM_ABCC_D2"/>
    <property type="match status" value="1"/>
</dbReference>
<dbReference type="FunFam" id="3.40.50.300:FF:000508">
    <property type="entry name" value="ABC transporter C family member 5"/>
    <property type="match status" value="1"/>
</dbReference>
<keyword evidence="5" id="KW-0677">Repeat</keyword>
<dbReference type="Pfam" id="PF00005">
    <property type="entry name" value="ABC_tran"/>
    <property type="match status" value="2"/>
</dbReference>
<name>A0AA38CM67_TAXCH</name>
<dbReference type="CDD" id="cd03250">
    <property type="entry name" value="ABCC_MRP_domain1"/>
    <property type="match status" value="1"/>
</dbReference>
<dbReference type="InterPro" id="IPR027417">
    <property type="entry name" value="P-loop_NTPase"/>
</dbReference>
<keyword evidence="9 12" id="KW-0472">Membrane</keyword>
<gene>
    <name evidence="15" type="ORF">KI387_013955</name>
</gene>
<keyword evidence="16" id="KW-1185">Reference proteome</keyword>
<evidence type="ECO:0000256" key="10">
    <source>
        <dbReference type="SAM" id="Coils"/>
    </source>
</evidence>
<evidence type="ECO:0000313" key="16">
    <source>
        <dbReference type="Proteomes" id="UP000824469"/>
    </source>
</evidence>
<dbReference type="Gene3D" id="1.20.1560.10">
    <property type="entry name" value="ABC transporter type 1, transmembrane domain"/>
    <property type="match status" value="2"/>
</dbReference>
<dbReference type="SMART" id="SM00382">
    <property type="entry name" value="AAA"/>
    <property type="match status" value="2"/>
</dbReference>
<dbReference type="Gene3D" id="3.60.10.10">
    <property type="entry name" value="Endonuclease/exonuclease/phosphatase"/>
    <property type="match status" value="1"/>
</dbReference>
<evidence type="ECO:0000256" key="11">
    <source>
        <dbReference type="SAM" id="MobiDB-lite"/>
    </source>
</evidence>
<feature type="transmembrane region" description="Helical" evidence="12">
    <location>
        <begin position="440"/>
        <end position="461"/>
    </location>
</feature>
<evidence type="ECO:0000313" key="15">
    <source>
        <dbReference type="EMBL" id="KAH9302372.1"/>
    </source>
</evidence>
<feature type="region of interest" description="Disordered" evidence="11">
    <location>
        <begin position="1485"/>
        <end position="1509"/>
    </location>
</feature>
<feature type="transmembrane region" description="Helical" evidence="12">
    <location>
        <begin position="133"/>
        <end position="155"/>
    </location>
</feature>
<evidence type="ECO:0000256" key="9">
    <source>
        <dbReference type="ARBA" id="ARBA00023136"/>
    </source>
</evidence>
<feature type="domain" description="ABC transporter" evidence="13">
    <location>
        <begin position="1284"/>
        <end position="1504"/>
    </location>
</feature>
<dbReference type="Pfam" id="PF00664">
    <property type="entry name" value="ABC_membrane"/>
    <property type="match status" value="2"/>
</dbReference>
<dbReference type="InterPro" id="IPR036640">
    <property type="entry name" value="ABC1_TM_sf"/>
</dbReference>
<evidence type="ECO:0000259" key="14">
    <source>
        <dbReference type="PROSITE" id="PS50929"/>
    </source>
</evidence>
<keyword evidence="7" id="KW-0067">ATP-binding</keyword>
<feature type="domain" description="ABC transporter" evidence="13">
    <location>
        <begin position="643"/>
        <end position="866"/>
    </location>
</feature>
<dbReference type="PANTHER" id="PTHR24223:SF165">
    <property type="entry name" value="ABC TRANSPORTER C FAMILY MEMBER 15-RELATED"/>
    <property type="match status" value="1"/>
</dbReference>
<dbReference type="GO" id="GO:0140359">
    <property type="term" value="F:ABC-type transporter activity"/>
    <property type="evidence" value="ECO:0007669"/>
    <property type="project" value="InterPro"/>
</dbReference>
<dbReference type="CDD" id="cd03244">
    <property type="entry name" value="ABCC_MRP_domain2"/>
    <property type="match status" value="1"/>
</dbReference>
<evidence type="ECO:0000256" key="8">
    <source>
        <dbReference type="ARBA" id="ARBA00022989"/>
    </source>
</evidence>
<dbReference type="InterPro" id="IPR003439">
    <property type="entry name" value="ABC_transporter-like_ATP-bd"/>
</dbReference>
<dbReference type="PANTHER" id="PTHR24223">
    <property type="entry name" value="ATP-BINDING CASSETTE SUB-FAMILY C"/>
    <property type="match status" value="1"/>
</dbReference>
<keyword evidence="10" id="KW-0175">Coiled coil</keyword>
<evidence type="ECO:0000256" key="3">
    <source>
        <dbReference type="ARBA" id="ARBA00022448"/>
    </source>
</evidence>
<feature type="transmembrane region" description="Helical" evidence="12">
    <location>
        <begin position="545"/>
        <end position="566"/>
    </location>
</feature>
<evidence type="ECO:0000256" key="6">
    <source>
        <dbReference type="ARBA" id="ARBA00022741"/>
    </source>
</evidence>
<protein>
    <submittedName>
        <fullName evidence="15">Uncharacterized protein</fullName>
    </submittedName>
</protein>
<feature type="transmembrane region" description="Helical" evidence="12">
    <location>
        <begin position="1081"/>
        <end position="1098"/>
    </location>
</feature>
<comment type="caution">
    <text evidence="15">The sequence shown here is derived from an EMBL/GenBank/DDBJ whole genome shotgun (WGS) entry which is preliminary data.</text>
</comment>
<proteinExistence type="inferred from homology"/>
<feature type="transmembrane region" description="Helical" evidence="12">
    <location>
        <begin position="199"/>
        <end position="217"/>
    </location>
</feature>
<feature type="domain" description="ABC transmembrane type-1" evidence="14">
    <location>
        <begin position="334"/>
        <end position="609"/>
    </location>
</feature>
<evidence type="ECO:0000256" key="1">
    <source>
        <dbReference type="ARBA" id="ARBA00004141"/>
    </source>
</evidence>
<feature type="transmembrane region" description="Helical" evidence="12">
    <location>
        <begin position="167"/>
        <end position="184"/>
    </location>
</feature>
<reference evidence="15 16" key="1">
    <citation type="journal article" date="2021" name="Nat. Plants">
        <title>The Taxus genome provides insights into paclitaxel biosynthesis.</title>
        <authorList>
            <person name="Xiong X."/>
            <person name="Gou J."/>
            <person name="Liao Q."/>
            <person name="Li Y."/>
            <person name="Zhou Q."/>
            <person name="Bi G."/>
            <person name="Li C."/>
            <person name="Du R."/>
            <person name="Wang X."/>
            <person name="Sun T."/>
            <person name="Guo L."/>
            <person name="Liang H."/>
            <person name="Lu P."/>
            <person name="Wu Y."/>
            <person name="Zhang Z."/>
            <person name="Ro D.K."/>
            <person name="Shang Y."/>
            <person name="Huang S."/>
            <person name="Yan J."/>
        </authorList>
    </citation>
    <scope>NUCLEOTIDE SEQUENCE [LARGE SCALE GENOMIC DNA]</scope>
    <source>
        <strain evidence="15">Ta-2019</strain>
    </source>
</reference>
<sequence>ISDILHLYGIFKSTFQANFLQQLETSLLFRTCTGKTTAIVLHLSFICIFFIKFIWGSFVQCFASAGSAGSEQKVYSNGPGKDMPSNTFNSSINCGFIYKASLGSCSLISICYFLSTLWVLLHGIQTKCAWHPTVVMADVVQALAWFIMFVSIFSFRKTSCRRIPNLLRAWLICSCIESFFTLLLDIDTSIQNWMIYGDLYMDFFTSLLCIFLFCVAIRGNTSIHTSTKDIEEPLLGSNPVKYAAAIKESAYAKAKLYELLTFSWLNPLLAVGIKKPLEFDDIPNIAKEDSADDVYRTFSEKIDMLKQKDPSKTPSIEKVVFLFIWKNAAVNAMLAVVNACASYVGPYLIDDFVRYLSSKPRSIHGGYILVCAFFGAKVLETTSQRRWIFGSRQLGMRLRAALTAHIYRKGLHLSIQARQSHTSGELINYMSVDVQRIGDFTWYLNTLWMLPIQLLLAIYILYKNVGLASLVGFAATLAVMVGNIPVTRVQKDFQSKIMESKDERMKATSEILRNMKILKLQAWEVRYSQKLEDLRKIEYNWLKKAAQLGAASQFVFSGAPAFISAITFATAYLMGIPLTSGRVLSALAIFRILQEPIYTLPDLLSVLAQAKVSLDRVASYLQEQELLENAVERIPMHLTELAIEIEGGEFSWDPSSEEPTLKDIHLQVKRGMKVAVCGSVGSGKSSLLSCILGEISKISGTVKVSGSKAYVPQSPWIQTGNIRENILFGSSFEVNRYERIVQACALNKDLELFPYGDQTEIGERGINMSGGQKQRIQIARALYQNADIYLMDDPFSAVDAHTGTHLFEESLAGALCGKTLIYVTHQVEFLPAADLILVMQNGKIAQAGKYEELLKEGKGFEALVGAHNEALDAVAAVDNLSSKEILERSNVNTTELSDEESPVETRNLKSQISEDRMCNEVQQEINGDQKCKYSQITEDEERETGRVSKKVYWSYITAVYGGGLVPIILVLQILFQVFQVGSNYWMAWASPPTQEMEPIISTRVLILVYVALSIGSSIFLLIRTLLLLTMGLLASQKLFMGMLHSIFRAPMSFFDRTPTGRILNRASTDQSVLDLEIVNKLGWFCFSIIQLLGTVAVMSGAAWQVFVIFVPVTAICIWYQQYYIPTARDLSRLVGIKRAPILHHFDESLSGAAVLRASNHELRFIGRNLSLIDDHSRMWFHTISSTEWLAFRLNSLSNLVFAFSLAVVVCLPEGLIDPSIAGLAVTYALNLNSQQNAIIWNLSSAENKMISVERILQYSRLPCEAPLVIEDSKPALGWPSDGIILLENLKVRYGKHLPFVLKSLTCTFPGRRKIGVVGRTGSGKSTLIQALFRLVEPTEGKIIIDGVDICSIGLHDLRSKLGIIPQEPAMFEGTLRANLDPLEEYSDLEIWQTLDKCQLGNLMRSKEEKLGSTACVSGRALLKRKRILVLDEATASVDTATDTAIQSIIRSEFADSTVITIAHRIHTVIDSDLVLVLGEGEMQIRSEGTSPSEVPSTQEGLSRGLNGGPKQRMLKEIKRANKPNILLIQETKMKSKAIEDFKRQFWQNATFAVVDSQGASGGLAIFWDTKMVDGKILDQNFHLSSLPRTGSDHNPIVLNFFNWTKPFHGNFKFEKMWFEHEDIMDRIKEWWVWEGTGTSQFRLLQKLKNVKQKVRIWNKEVFGNIFEKKKELKQQLEELELQVSMKGMTLEDHQREKILLSDLHNINSHEETFWRMKSRALWLKDGDKNTKFFHLTAIKHRACNRISEVTKGNGNITKDLEVIKTEALNFYKNLLTENTTYNEQAASFLLDFIPNNLMPAERF</sequence>
<dbReference type="SUPFAM" id="SSF52540">
    <property type="entry name" value="P-loop containing nucleoside triphosphate hydrolases"/>
    <property type="match status" value="2"/>
</dbReference>
<dbReference type="SUPFAM" id="SSF56219">
    <property type="entry name" value="DNase I-like"/>
    <property type="match status" value="1"/>
</dbReference>
<feature type="transmembrane region" description="Helical" evidence="12">
    <location>
        <begin position="952"/>
        <end position="978"/>
    </location>
</feature>
<dbReference type="FunFam" id="3.40.50.300:FF:000163">
    <property type="entry name" value="Multidrug resistance-associated protein member 4"/>
    <property type="match status" value="1"/>
</dbReference>
<evidence type="ECO:0000259" key="13">
    <source>
        <dbReference type="PROSITE" id="PS50893"/>
    </source>
</evidence>
<feature type="transmembrane region" description="Helical" evidence="12">
    <location>
        <begin position="467"/>
        <end position="486"/>
    </location>
</feature>
<dbReference type="InterPro" id="IPR017871">
    <property type="entry name" value="ABC_transporter-like_CS"/>
</dbReference>
<feature type="transmembrane region" description="Helical" evidence="12">
    <location>
        <begin position="1105"/>
        <end position="1124"/>
    </location>
</feature>
<evidence type="ECO:0000256" key="5">
    <source>
        <dbReference type="ARBA" id="ARBA00022737"/>
    </source>
</evidence>
<feature type="compositionally biased region" description="Polar residues" evidence="11">
    <location>
        <begin position="1486"/>
        <end position="1500"/>
    </location>
</feature>
<feature type="transmembrane region" description="Helical" evidence="12">
    <location>
        <begin position="328"/>
        <end position="349"/>
    </location>
</feature>
<evidence type="ECO:0000256" key="12">
    <source>
        <dbReference type="SAM" id="Phobius"/>
    </source>
</evidence>
<dbReference type="FunFam" id="1.20.1560.10:FF:000003">
    <property type="entry name" value="ABC transporter C family member 10"/>
    <property type="match status" value="1"/>
</dbReference>
<accession>A0AA38CM67</accession>
<keyword evidence="3" id="KW-0813">Transport</keyword>
<dbReference type="InterPro" id="IPR011527">
    <property type="entry name" value="ABC1_TM_dom"/>
</dbReference>
<dbReference type="Gene3D" id="3.40.50.300">
    <property type="entry name" value="P-loop containing nucleotide triphosphate hydrolases"/>
    <property type="match status" value="2"/>
</dbReference>
<dbReference type="GO" id="GO:0016020">
    <property type="term" value="C:membrane"/>
    <property type="evidence" value="ECO:0007669"/>
    <property type="project" value="UniProtKB-SubCell"/>
</dbReference>
<dbReference type="GO" id="GO:0016887">
    <property type="term" value="F:ATP hydrolysis activity"/>
    <property type="evidence" value="ECO:0007669"/>
    <property type="project" value="InterPro"/>
</dbReference>
<feature type="transmembrane region" description="Helical" evidence="12">
    <location>
        <begin position="96"/>
        <end position="121"/>
    </location>
</feature>
<keyword evidence="8 12" id="KW-1133">Transmembrane helix</keyword>
<feature type="coiled-coil region" evidence="10">
    <location>
        <begin position="1662"/>
        <end position="1696"/>
    </location>
</feature>
<dbReference type="Proteomes" id="UP000824469">
    <property type="component" value="Unassembled WGS sequence"/>
</dbReference>
<dbReference type="PROSITE" id="PS00211">
    <property type="entry name" value="ABC_TRANSPORTER_1"/>
    <property type="match status" value="1"/>
</dbReference>
<organism evidence="15 16">
    <name type="scientific">Taxus chinensis</name>
    <name type="common">Chinese yew</name>
    <name type="synonym">Taxus wallichiana var. chinensis</name>
    <dbReference type="NCBI Taxonomy" id="29808"/>
    <lineage>
        <taxon>Eukaryota</taxon>
        <taxon>Viridiplantae</taxon>
        <taxon>Streptophyta</taxon>
        <taxon>Embryophyta</taxon>
        <taxon>Tracheophyta</taxon>
        <taxon>Spermatophyta</taxon>
        <taxon>Pinopsida</taxon>
        <taxon>Pinidae</taxon>
        <taxon>Conifers II</taxon>
        <taxon>Cupressales</taxon>
        <taxon>Taxaceae</taxon>
        <taxon>Taxus</taxon>
    </lineage>
</organism>
<feature type="transmembrane region" description="Helical" evidence="12">
    <location>
        <begin position="998"/>
        <end position="1020"/>
    </location>
</feature>
<comment type="subcellular location">
    <subcellularLocation>
        <location evidence="1">Membrane</location>
        <topology evidence="1">Multi-pass membrane protein</topology>
    </subcellularLocation>
</comment>
<evidence type="ECO:0000256" key="2">
    <source>
        <dbReference type="ARBA" id="ARBA00009726"/>
    </source>
</evidence>
<feature type="non-terminal residue" evidence="15">
    <location>
        <position position="1803"/>
    </location>
</feature>
<dbReference type="CDD" id="cd18579">
    <property type="entry name" value="ABC_6TM_ABCC_D1"/>
    <property type="match status" value="1"/>
</dbReference>
<dbReference type="InterPro" id="IPR003593">
    <property type="entry name" value="AAA+_ATPase"/>
</dbReference>
<evidence type="ECO:0000256" key="4">
    <source>
        <dbReference type="ARBA" id="ARBA00022692"/>
    </source>
</evidence>
<dbReference type="InterPro" id="IPR050173">
    <property type="entry name" value="ABC_transporter_C-like"/>
</dbReference>
<dbReference type="EMBL" id="JAHRHJ020000009">
    <property type="protein sequence ID" value="KAH9302372.1"/>
    <property type="molecule type" value="Genomic_DNA"/>
</dbReference>
<feature type="transmembrane region" description="Helical" evidence="12">
    <location>
        <begin position="361"/>
        <end position="379"/>
    </location>
</feature>
<dbReference type="OMA" id="RIVEPSH"/>
<keyword evidence="6" id="KW-0547">Nucleotide-binding</keyword>
<feature type="domain" description="ABC transmembrane type-1" evidence="14">
    <location>
        <begin position="967"/>
        <end position="1247"/>
    </location>
</feature>
<dbReference type="PROSITE" id="PS50893">
    <property type="entry name" value="ABC_TRANSPORTER_2"/>
    <property type="match status" value="2"/>
</dbReference>
<keyword evidence="4 12" id="KW-0812">Transmembrane</keyword>
<dbReference type="FunFam" id="1.20.1560.10:FF:000002">
    <property type="entry name" value="ABC transporter C family member 5"/>
    <property type="match status" value="1"/>
</dbReference>
<dbReference type="GO" id="GO:0005524">
    <property type="term" value="F:ATP binding"/>
    <property type="evidence" value="ECO:0007669"/>
    <property type="project" value="UniProtKB-KW"/>
</dbReference>
<feature type="transmembrane region" description="Helical" evidence="12">
    <location>
        <begin position="36"/>
        <end position="55"/>
    </location>
</feature>
<dbReference type="InterPro" id="IPR044746">
    <property type="entry name" value="ABCC_6TM_D1"/>
</dbReference>
<dbReference type="InterPro" id="IPR036691">
    <property type="entry name" value="Endo/exonu/phosph_ase_sf"/>
</dbReference>
<evidence type="ECO:0000256" key="7">
    <source>
        <dbReference type="ARBA" id="ARBA00022840"/>
    </source>
</evidence>
<dbReference type="PROSITE" id="PS50929">
    <property type="entry name" value="ABC_TM1F"/>
    <property type="match status" value="2"/>
</dbReference>
<dbReference type="InterPro" id="IPR044726">
    <property type="entry name" value="ABCC_6TM_D2"/>
</dbReference>
<comment type="similarity">
    <text evidence="2">Belongs to the ABC transporter superfamily. ABCC family. Conjugate transporter (TC 3.A.1.208) subfamily.</text>
</comment>